<reference evidence="1 2" key="1">
    <citation type="submission" date="2016-03" db="EMBL/GenBank/DDBJ databases">
        <title>Choanephora cucurbitarum.</title>
        <authorList>
            <person name="Min B."/>
            <person name="Park H."/>
            <person name="Park J.-H."/>
            <person name="Shin H.-D."/>
            <person name="Choi I.-G."/>
        </authorList>
    </citation>
    <scope>NUCLEOTIDE SEQUENCE [LARGE SCALE GENOMIC DNA]</scope>
    <source>
        <strain evidence="1 2">KUS-F28377</strain>
    </source>
</reference>
<evidence type="ECO:0000313" key="1">
    <source>
        <dbReference type="EMBL" id="OBZ65643.1"/>
    </source>
</evidence>
<accession>A0A1C7LLN8</accession>
<sequence length="35" mass="3755">VISVHTVSVAMESQSSSSQPPVALNKEVRDKLFLA</sequence>
<comment type="caution">
    <text evidence="1">The sequence shown here is derived from an EMBL/GenBank/DDBJ whole genome shotgun (WGS) entry which is preliminary data.</text>
</comment>
<name>A0A1C7LLN8_9FUNG</name>
<feature type="non-terminal residue" evidence="1">
    <location>
        <position position="35"/>
    </location>
</feature>
<feature type="non-terminal residue" evidence="1">
    <location>
        <position position="1"/>
    </location>
</feature>
<proteinExistence type="predicted"/>
<dbReference type="InParanoid" id="A0A1C7LLN8"/>
<evidence type="ECO:0000313" key="2">
    <source>
        <dbReference type="Proteomes" id="UP000093000"/>
    </source>
</evidence>
<dbReference type="Proteomes" id="UP000093000">
    <property type="component" value="Unassembled WGS sequence"/>
</dbReference>
<keyword evidence="2" id="KW-1185">Reference proteome</keyword>
<dbReference type="AlphaFoldDB" id="A0A1C7LLN8"/>
<protein>
    <submittedName>
        <fullName evidence="1">Uncharacterized protein</fullName>
    </submittedName>
</protein>
<gene>
    <name evidence="1" type="ORF">A0J61_11929</name>
</gene>
<organism evidence="1 2">
    <name type="scientific">Choanephora cucurbitarum</name>
    <dbReference type="NCBI Taxonomy" id="101091"/>
    <lineage>
        <taxon>Eukaryota</taxon>
        <taxon>Fungi</taxon>
        <taxon>Fungi incertae sedis</taxon>
        <taxon>Mucoromycota</taxon>
        <taxon>Mucoromycotina</taxon>
        <taxon>Mucoromycetes</taxon>
        <taxon>Mucorales</taxon>
        <taxon>Mucorineae</taxon>
        <taxon>Choanephoraceae</taxon>
        <taxon>Choanephoroideae</taxon>
        <taxon>Choanephora</taxon>
    </lineage>
</organism>
<dbReference type="EMBL" id="LUGH01002711">
    <property type="protein sequence ID" value="OBZ65643.1"/>
    <property type="molecule type" value="Genomic_DNA"/>
</dbReference>